<evidence type="ECO:0000259" key="5">
    <source>
        <dbReference type="PROSITE" id="PS50075"/>
    </source>
</evidence>
<dbReference type="SMART" id="SM00825">
    <property type="entry name" value="PKS_KS"/>
    <property type="match status" value="2"/>
</dbReference>
<dbReference type="InterPro" id="IPR049490">
    <property type="entry name" value="C883_1060-like_KR_N"/>
</dbReference>
<dbReference type="Pfam" id="PF22621">
    <property type="entry name" value="CurL-like_PKS_C"/>
    <property type="match status" value="1"/>
</dbReference>
<dbReference type="Pfam" id="PF14765">
    <property type="entry name" value="PS-DH"/>
    <property type="match status" value="1"/>
</dbReference>
<dbReference type="Pfam" id="PF02801">
    <property type="entry name" value="Ketoacyl-synt_C"/>
    <property type="match status" value="2"/>
</dbReference>
<dbReference type="Pfam" id="PF21394">
    <property type="entry name" value="Beta-ketacyl_N"/>
    <property type="match status" value="1"/>
</dbReference>
<dbReference type="EMBL" id="CP089982">
    <property type="protein sequence ID" value="WXB00205.1"/>
    <property type="molecule type" value="Genomic_DNA"/>
</dbReference>
<dbReference type="SMART" id="SM00823">
    <property type="entry name" value="PKS_PP"/>
    <property type="match status" value="1"/>
</dbReference>
<dbReference type="PROSITE" id="PS52019">
    <property type="entry name" value="PKS_MFAS_DH"/>
    <property type="match status" value="1"/>
</dbReference>
<dbReference type="InterPro" id="IPR057326">
    <property type="entry name" value="KR_dom"/>
</dbReference>
<feature type="domain" description="PKS/mFAS DH" evidence="7">
    <location>
        <begin position="2407"/>
        <end position="2692"/>
    </location>
</feature>
<dbReference type="InterPro" id="IPR014030">
    <property type="entry name" value="Ketoacyl_synth_N"/>
</dbReference>
<dbReference type="Proteomes" id="UP001379533">
    <property type="component" value="Chromosome"/>
</dbReference>
<dbReference type="SMART" id="SM00826">
    <property type="entry name" value="PKS_DH"/>
    <property type="match status" value="1"/>
</dbReference>
<dbReference type="RefSeq" id="WP_394850848.1">
    <property type="nucleotide sequence ID" value="NZ_CP089982.1"/>
</dbReference>
<dbReference type="InterPro" id="IPR020841">
    <property type="entry name" value="PKS_Beta-ketoAc_synthase_dom"/>
</dbReference>
<dbReference type="InterPro" id="IPR042104">
    <property type="entry name" value="PKS_dehydratase_sf"/>
</dbReference>
<feature type="domain" description="Ketosynthase family 3 (KS3)" evidence="6">
    <location>
        <begin position="1534"/>
        <end position="1957"/>
    </location>
</feature>
<accession>A0ABZ2KQ51</accession>
<dbReference type="InterPro" id="IPR049551">
    <property type="entry name" value="PKS_DH_C"/>
</dbReference>
<dbReference type="InterPro" id="IPR014031">
    <property type="entry name" value="Ketoacyl_synth_C"/>
</dbReference>
<dbReference type="InterPro" id="IPR018201">
    <property type="entry name" value="Ketoacyl_synth_AS"/>
</dbReference>
<organism evidence="8 9">
    <name type="scientific">Pendulispora brunnea</name>
    <dbReference type="NCBI Taxonomy" id="2905690"/>
    <lineage>
        <taxon>Bacteria</taxon>
        <taxon>Pseudomonadati</taxon>
        <taxon>Myxococcota</taxon>
        <taxon>Myxococcia</taxon>
        <taxon>Myxococcales</taxon>
        <taxon>Sorangiineae</taxon>
        <taxon>Pendulisporaceae</taxon>
        <taxon>Pendulispora</taxon>
    </lineage>
</organism>
<dbReference type="CDD" id="cd08953">
    <property type="entry name" value="KR_2_SDR_x"/>
    <property type="match status" value="1"/>
</dbReference>
<dbReference type="SMART" id="SM00827">
    <property type="entry name" value="PKS_AT"/>
    <property type="match status" value="2"/>
</dbReference>
<feature type="active site" description="Proton acceptor; for dehydratase activity" evidence="4">
    <location>
        <position position="2445"/>
    </location>
</feature>
<dbReference type="InterPro" id="IPR016039">
    <property type="entry name" value="Thiolase-like"/>
</dbReference>
<dbReference type="PROSITE" id="PS52004">
    <property type="entry name" value="KS3_2"/>
    <property type="match status" value="2"/>
</dbReference>
<dbReference type="InterPro" id="IPR001227">
    <property type="entry name" value="Ac_transferase_dom_sf"/>
</dbReference>
<dbReference type="Pfam" id="PF08659">
    <property type="entry name" value="KR"/>
    <property type="match status" value="2"/>
</dbReference>
<dbReference type="InterPro" id="IPR032821">
    <property type="entry name" value="PKS_assoc"/>
</dbReference>
<evidence type="ECO:0000313" key="8">
    <source>
        <dbReference type="EMBL" id="WXB00205.1"/>
    </source>
</evidence>
<evidence type="ECO:0000313" key="9">
    <source>
        <dbReference type="Proteomes" id="UP001379533"/>
    </source>
</evidence>
<dbReference type="Pfam" id="PF00550">
    <property type="entry name" value="PP-binding"/>
    <property type="match status" value="1"/>
</dbReference>
<evidence type="ECO:0000256" key="3">
    <source>
        <dbReference type="ARBA" id="ARBA00022679"/>
    </source>
</evidence>
<keyword evidence="1" id="KW-0596">Phosphopantetheine</keyword>
<dbReference type="InterPro" id="IPR020806">
    <property type="entry name" value="PKS_PP-bd"/>
</dbReference>
<protein>
    <submittedName>
        <fullName evidence="8">SDR family NAD(P)-dependent oxidoreductase</fullName>
    </submittedName>
</protein>
<evidence type="ECO:0000259" key="7">
    <source>
        <dbReference type="PROSITE" id="PS52019"/>
    </source>
</evidence>
<keyword evidence="2" id="KW-0597">Phosphoprotein</keyword>
<dbReference type="CDD" id="cd08956">
    <property type="entry name" value="KR_3_FAS_SDR_x"/>
    <property type="match status" value="1"/>
</dbReference>
<keyword evidence="9" id="KW-1185">Reference proteome</keyword>
<dbReference type="PROSITE" id="PS00606">
    <property type="entry name" value="KS3_1"/>
    <property type="match status" value="1"/>
</dbReference>
<dbReference type="Gene3D" id="3.40.366.10">
    <property type="entry name" value="Malonyl-Coenzyme A Acyl Carrier Protein, domain 2"/>
    <property type="match status" value="2"/>
</dbReference>
<dbReference type="SUPFAM" id="SSF53901">
    <property type="entry name" value="Thiolase-like"/>
    <property type="match status" value="2"/>
</dbReference>
<evidence type="ECO:0000256" key="2">
    <source>
        <dbReference type="ARBA" id="ARBA00022553"/>
    </source>
</evidence>
<feature type="domain" description="Carrier" evidence="5">
    <location>
        <begin position="1433"/>
        <end position="1508"/>
    </location>
</feature>
<dbReference type="Gene3D" id="3.40.50.720">
    <property type="entry name" value="NAD(P)-binding Rossmann-like Domain"/>
    <property type="match status" value="2"/>
</dbReference>
<sequence>MKEDERPFRRALEKTVVEIHRLNRELADLRGKPNEPIAIVSMACRYPGDVSTPESLWKLLAEGRSGVGPFPQGRGWDLERLYDPDPDAAGKSFTKHGGFLYDADLFDPGFFEISPREAERIDPQQRLLLECTWEAFERAGILPHTLDATITGVFVGLMYTEYGLRLLNEPEALDGYIGIGSAASTASGRISYTFGLRGPAITVDTACSSSLVSLHLACASLRAGECELALAGGVAVVASPAPFIEFSRQRALSVDGRCRSFGAGADGVGWAEGCGVLVLKRLSDAKRDGDPVLAVLRGSAVNQDGRSQGLTAPNGPSQEAVIRSALARAGLSAADIDAVEGHGTGTPLGDPIEAQALLATYGSAHTAERPLWLGSIKSNFGHAQSAAGVAGVMKLVLALRHAELPKTLYGEPRTPHVDWSRGHVALLNEAVPWPRTDRPRRAAVSSFGISGTNAHVILEEPPLDAPAELESSRSLPPAFPVLVSAKTEAALRGQAGRLREHLDAHPDIAVVDVAYSLATTRSQFEHRAAIVAGDRLELMAALDALAQGRPSSNTVLGKSSAVSSHAHAEPRLAGEKLAFVFPGQGSQWMGMALPLLEASPVFREQIEACERAFAPHVDWSLLSVLRAQGEGNASLDRVDVLQPALFAMMVALAAVWRSLGVEPDAVVGHSQGELAAAFVAGALSLEDAAKIVALRSRALVGLAGRGAMAAVELGVASLQKYIEPFGDRISIAAINSPRGSVISGEPDAVDALLGELAAAQVFAVKARGDYASHSSQIDALEEALRHQLGGVTPRPGTFAMYSTVTGTKLDGAEFDAGYWYRNLRQAVRFQEATEGLLADGHRFFIEMAPHPVLTVPLHETLDALQVEPIVVGSLRRHEGGLGRLFLGLAELWVRGFPFDWSAFFAPFRPRRIDLPTYAFQRERYWLPTKAHAEPEFAATEHLYAIAWRPVPLTDAPTSEPVGEHVLLGSDRDLAAALGARCTGTLDELLAEPQLQPHAAGPRRLTVDLRAQSGGDLPTRVHRATGELLVLLQQWLSAPRLVDTELVILTQEAVSAGTTAAADLEHAALWGLLRTVRNEHPDRDVRAIDLDAALSNELLRRALEADAEPELALRGGVALTPRLVPAPPAASDGSAGLRLDVRGTVLISGGTGELGAEVARHLVTAYGVRHLVLTSRRGPDAPEAGALAESLREAGARTVQLVACDVSDPRAVDQVVSAIGTDGMEPPLTAVFHLAGLVDDAVVGRLTPEQLHKVLRPKVDGAWNLYEATKGAALSAFVSFSSAAGTLGGLGLGNYGAANVFLDAFAGYLQARGVPAKSLAWGFWEKFGLGLPAQLPATSVGRLKRSGIVPMSSREALGLFDASLERADAVLVPTALDFAAFARAVRDGAHVSSLLRGLVRDLPVRGAGAGHRLPENASSLRARLSRMPESEWAAAVLDIVRSEVAVVLRLPGAAAVPPERPLKELGIDSLMSVELRNRLAARSDTKLPATLVFDHPTPHAISRLLLARAGALDPNAASEMGASREAAQLGHARLAEPIAIIGMACRYADGIDSPQALWTLLSEGRAAVGPAPRERGWALERFLTRDATSRGQGGFLHDADDFDAEFFRITPREARFLDPQQGVLLECAWEALERAGIVPEILEGTATGVFVGLVGGMARIEAGGDATAVSTEGYALTGSALSTASGRISYALGLQGAALTIDTACSSSAVAVHLASTALRTGECDLALAGGATIMGRPEIFAEFERLDILAPDGRCKAFGEQADGVGWGEGCGMLALKRLSDAQRDGNRVLALIRGSAVNQDGRSQGLTAPNGPSQESVIRQALAASDLTVADVDAIDAHGTGTRLGDPIEANALLATYGQGHTEAQPMWLGAIKSNVGHTQAAAGVASIMKMVLAMQHDELPKTLGAETPSPHIDWAQGHVRLLTQPVPWPRAHRRRRAAVSSFGISGTNAHLILEEPPEAIQPSPSALAAPPFLPILVSGRDAAALRRQVQRLAAHIRANPGHRLVDTAASLATTRSHMAARFSLPVSADASSDEVCDALQSFSEGGLAKNGAWLTPAQHRAGKLAVLFAGQGAQRPGMGRGLSEAWPVFRRALDEVCTHLEPHLEMRLQDVLFDADDSPRASMVHETGWAQPALFALEVALFRQWEAWGLAPDVLLGHSLGEIVAAHVAGVLDLPDACALIAARGRLMQALPRGGAMASIEASEEEVRAWLEPYDGRVSLAAINAPRQIVVSGDEDAVDAIASHAKGLGRRERRLSVSHAFHSARMEPMIEAFRAVATQLTFHAPRIPIVSSLTGERAEASALTSPEYWVRQMREAVRWSDGVRTLENEGVTTYLECGPDGATSAMASQCVTRAGSAPAFVSSLQKSGDESRRLVSAACVVHVRGHALDWRAFFASSGARPVELPTYAFQRRRQATPEMARPAGVVTRTPVHVSADHPSVRGHVIGTQTIYPGASYIDLALRSAAEAGHACDRIANVAWFAPAVVPLEGLALDVQLRPTAAGVECEITSGEPNRRVVHFQASLEGGSADRPSAVDLRRVVSECSERLERGDVYGLFAKSGYHYDDAFRSVAWLVSNGNEVVGRVELPAEERAPGDYHLQPNLVDGALQTIVGLRPMHAPSAAEGFNFVPSAIRSVRIFGRLRRAAYVHATRQGKAHGSPSFDVQLLAENGDPIAAVTGLTFRKLRGGNGHANGNGAAAVEAAQTESAHDVLFFSPAWVAEKPVMAASVKGDILVFTNDDAQFSELRGLLPLCRLIQVRAGTDFRCVRPSAVYAVRPDSQEDLSRLFTEFDEARPSSMRALYLWDLARRPDASSAAPSDHGVPATLRSLFALFKAHMSERRRGMPLLYVTSSAQEAAPANDAVLAFLRTLRTENSTYASKVIAVADPSHAGRACATELGLPAGSDMVQHEGGTRRVRKLIPREPRTTAFEPTGPFVVTGGAGKIGLLLAEMLVRQHGVDVALIGRSPLDEDRARIVDGIRSASARAHYYAADIGARHDAERVIAAIRKDLGPIHGAVHAAGVLRDGFFVKKTREDLEAVLSPKVQGAIHLDHALRDDPLDAFVLCSGLAAIVGNQGQSDYAAANGFLDGFAVHREGLRRRGLRRGRTLSINWPLWGGAGGMGVPEYIEAELRKRGLVPLPTNDGVAAFLRALSIDEPQVAVVAGERVAVQRLLRPWL</sequence>
<dbReference type="Gene3D" id="3.30.70.3290">
    <property type="match status" value="2"/>
</dbReference>
<dbReference type="Gene3D" id="1.10.1200.10">
    <property type="entry name" value="ACP-like"/>
    <property type="match status" value="1"/>
</dbReference>
<keyword evidence="3" id="KW-0808">Transferase</keyword>
<feature type="region of interest" description="C-terminal hotdog fold" evidence="4">
    <location>
        <begin position="2546"/>
        <end position="2692"/>
    </location>
</feature>
<dbReference type="Pfam" id="PF00109">
    <property type="entry name" value="ketoacyl-synt"/>
    <property type="match status" value="2"/>
</dbReference>
<feature type="region of interest" description="N-terminal hotdog fold" evidence="4">
    <location>
        <begin position="2407"/>
        <end position="2532"/>
    </location>
</feature>
<dbReference type="InterPro" id="IPR016036">
    <property type="entry name" value="Malonyl_transacylase_ACP-bd"/>
</dbReference>
<evidence type="ECO:0000256" key="1">
    <source>
        <dbReference type="ARBA" id="ARBA00022450"/>
    </source>
</evidence>
<proteinExistence type="predicted"/>
<dbReference type="SUPFAM" id="SSF55048">
    <property type="entry name" value="Probable ACP-binding domain of malonyl-CoA ACP transacylase"/>
    <property type="match status" value="2"/>
</dbReference>
<dbReference type="PANTHER" id="PTHR43775">
    <property type="entry name" value="FATTY ACID SYNTHASE"/>
    <property type="match status" value="1"/>
</dbReference>
<dbReference type="InterPro" id="IPR020807">
    <property type="entry name" value="PKS_DH"/>
</dbReference>
<evidence type="ECO:0000259" key="6">
    <source>
        <dbReference type="PROSITE" id="PS52004"/>
    </source>
</evidence>
<dbReference type="InterPro" id="IPR009081">
    <property type="entry name" value="PP-bd_ACP"/>
</dbReference>
<dbReference type="CDD" id="cd00833">
    <property type="entry name" value="PKS"/>
    <property type="match status" value="2"/>
</dbReference>
<dbReference type="InterPro" id="IPR049552">
    <property type="entry name" value="PKS_DH_N"/>
</dbReference>
<dbReference type="PROSITE" id="PS00012">
    <property type="entry name" value="PHOSPHOPANTETHEINE"/>
    <property type="match status" value="1"/>
</dbReference>
<dbReference type="Gene3D" id="3.40.47.10">
    <property type="match status" value="2"/>
</dbReference>
<feature type="domain" description="Ketosynthase family 3 (KS3)" evidence="6">
    <location>
        <begin position="34"/>
        <end position="460"/>
    </location>
</feature>
<dbReference type="SUPFAM" id="SSF51735">
    <property type="entry name" value="NAD(P)-binding Rossmann-fold domains"/>
    <property type="match status" value="4"/>
</dbReference>
<evidence type="ECO:0000256" key="4">
    <source>
        <dbReference type="PROSITE-ProRule" id="PRU01363"/>
    </source>
</evidence>
<dbReference type="Pfam" id="PF21089">
    <property type="entry name" value="PKS_DH_N"/>
    <property type="match status" value="1"/>
</dbReference>
<dbReference type="SMART" id="SM00822">
    <property type="entry name" value="PKS_KR"/>
    <property type="match status" value="2"/>
</dbReference>
<dbReference type="Pfam" id="PF16197">
    <property type="entry name" value="KAsynt_C_assoc"/>
    <property type="match status" value="1"/>
</dbReference>
<dbReference type="InterPro" id="IPR014043">
    <property type="entry name" value="Acyl_transferase_dom"/>
</dbReference>
<dbReference type="InterPro" id="IPR036291">
    <property type="entry name" value="NAD(P)-bd_dom_sf"/>
</dbReference>
<dbReference type="InterPro" id="IPR036736">
    <property type="entry name" value="ACP-like_sf"/>
</dbReference>
<dbReference type="SUPFAM" id="SSF47336">
    <property type="entry name" value="ACP-like"/>
    <property type="match status" value="1"/>
</dbReference>
<dbReference type="InterPro" id="IPR013968">
    <property type="entry name" value="PKS_KR"/>
</dbReference>
<reference evidence="8 9" key="1">
    <citation type="submission" date="2021-12" db="EMBL/GenBank/DDBJ databases">
        <title>Discovery of the Pendulisporaceae a myxobacterial family with distinct sporulation behavior and unique specialized metabolism.</title>
        <authorList>
            <person name="Garcia R."/>
            <person name="Popoff A."/>
            <person name="Bader C.D."/>
            <person name="Loehr J."/>
            <person name="Walesch S."/>
            <person name="Walt C."/>
            <person name="Boldt J."/>
            <person name="Bunk B."/>
            <person name="Haeckl F.J.F.P.J."/>
            <person name="Gunesch A.P."/>
            <person name="Birkelbach J."/>
            <person name="Nuebel U."/>
            <person name="Pietschmann T."/>
            <person name="Bach T."/>
            <person name="Mueller R."/>
        </authorList>
    </citation>
    <scope>NUCLEOTIDE SEQUENCE [LARGE SCALE GENOMIC DNA]</scope>
    <source>
        <strain evidence="8 9">MSr12523</strain>
    </source>
</reference>
<dbReference type="InterPro" id="IPR006162">
    <property type="entry name" value="Ppantetheine_attach_site"/>
</dbReference>
<dbReference type="PANTHER" id="PTHR43775:SF51">
    <property type="entry name" value="INACTIVE PHENOLPHTHIOCEROL SYNTHESIS POLYKETIDE SYNTHASE TYPE I PKS1-RELATED"/>
    <property type="match status" value="1"/>
</dbReference>
<dbReference type="PROSITE" id="PS50075">
    <property type="entry name" value="CARRIER"/>
    <property type="match status" value="1"/>
</dbReference>
<dbReference type="Gene3D" id="3.10.129.110">
    <property type="entry name" value="Polyketide synthase dehydratase"/>
    <property type="match status" value="1"/>
</dbReference>
<gene>
    <name evidence="8" type="ORF">LZC95_25740</name>
</gene>
<dbReference type="Pfam" id="PF00698">
    <property type="entry name" value="Acyl_transf_1"/>
    <property type="match status" value="2"/>
</dbReference>
<feature type="active site" description="Proton donor; for dehydratase activity" evidence="4">
    <location>
        <position position="2606"/>
    </location>
</feature>
<name>A0ABZ2KQ51_9BACT</name>
<dbReference type="InterPro" id="IPR049900">
    <property type="entry name" value="PKS_mFAS_DH"/>
</dbReference>
<dbReference type="InterPro" id="IPR050091">
    <property type="entry name" value="PKS_NRPS_Biosynth_Enz"/>
</dbReference>
<dbReference type="InterPro" id="IPR016035">
    <property type="entry name" value="Acyl_Trfase/lysoPLipase"/>
</dbReference>
<dbReference type="SUPFAM" id="SSF52151">
    <property type="entry name" value="FabD/lysophospholipase-like"/>
    <property type="match status" value="2"/>
</dbReference>